<feature type="region of interest" description="Disordered" evidence="6">
    <location>
        <begin position="288"/>
        <end position="354"/>
    </location>
</feature>
<dbReference type="Gene3D" id="2.40.10.350">
    <property type="entry name" value="Rod shape-determining protein MreC, domain 2"/>
    <property type="match status" value="1"/>
</dbReference>
<feature type="signal peptide" evidence="7">
    <location>
        <begin position="1"/>
        <end position="37"/>
    </location>
</feature>
<comment type="similarity">
    <text evidence="1">Belongs to the MreC family.</text>
</comment>
<feature type="domain" description="Rod shape-determining protein MreC beta-barrel core" evidence="8">
    <location>
        <begin position="133"/>
        <end position="278"/>
    </location>
</feature>
<name>A0AAV5B1M7_9ACTN</name>
<dbReference type="Gene3D" id="2.40.10.340">
    <property type="entry name" value="Rod shape-determining protein MreC, domain 1"/>
    <property type="match status" value="1"/>
</dbReference>
<protein>
    <recommendedName>
        <fullName evidence="2">Cell shape-determining protein MreC</fullName>
    </recommendedName>
    <alternativeName>
        <fullName evidence="4">Cell shape protein MreC</fullName>
    </alternativeName>
</protein>
<dbReference type="GO" id="GO:0008360">
    <property type="term" value="P:regulation of cell shape"/>
    <property type="evidence" value="ECO:0007669"/>
    <property type="project" value="UniProtKB-KW"/>
</dbReference>
<dbReference type="InterPro" id="IPR042177">
    <property type="entry name" value="Cell/Rod_1"/>
</dbReference>
<evidence type="ECO:0000256" key="5">
    <source>
        <dbReference type="SAM" id="Coils"/>
    </source>
</evidence>
<dbReference type="Proteomes" id="UP001055025">
    <property type="component" value="Unassembled WGS sequence"/>
</dbReference>
<evidence type="ECO:0000256" key="4">
    <source>
        <dbReference type="ARBA" id="ARBA00032089"/>
    </source>
</evidence>
<dbReference type="PANTHER" id="PTHR34138">
    <property type="entry name" value="CELL SHAPE-DETERMINING PROTEIN MREC"/>
    <property type="match status" value="1"/>
</dbReference>
<dbReference type="RefSeq" id="WP_265590791.1">
    <property type="nucleotide sequence ID" value="NZ_BQKC01000001.1"/>
</dbReference>
<dbReference type="NCBIfam" id="TIGR00219">
    <property type="entry name" value="mreC"/>
    <property type="match status" value="1"/>
</dbReference>
<feature type="compositionally biased region" description="Low complexity" evidence="6">
    <location>
        <begin position="307"/>
        <end position="324"/>
    </location>
</feature>
<accession>A0AAV5B1M7</accession>
<evidence type="ECO:0000313" key="9">
    <source>
        <dbReference type="EMBL" id="GJM55415.1"/>
    </source>
</evidence>
<evidence type="ECO:0000256" key="1">
    <source>
        <dbReference type="ARBA" id="ARBA00009369"/>
    </source>
</evidence>
<dbReference type="GO" id="GO:0005886">
    <property type="term" value="C:plasma membrane"/>
    <property type="evidence" value="ECO:0007669"/>
    <property type="project" value="TreeGrafter"/>
</dbReference>
<gene>
    <name evidence="9" type="ORF">ATOP_10700</name>
</gene>
<evidence type="ECO:0000259" key="8">
    <source>
        <dbReference type="Pfam" id="PF04085"/>
    </source>
</evidence>
<proteinExistence type="inferred from homology"/>
<evidence type="ECO:0000256" key="7">
    <source>
        <dbReference type="SAM" id="SignalP"/>
    </source>
</evidence>
<sequence>MPSPSMGVPGLKRGPSSRVRVLVLLLAASAVMFTFSANDPGTGPLSVVKGAVQTVCLPFRYAGAVVSSPFSGLSNLASNLTADQGSLSELKEENERLKAENAQLKESSLAADRLERLLELQNTYRLESTGARVVSGAVDSLTSTITIDKGSSQGLAVGMPVTDSYGVIGQISSVGPTTSQVRLITDERSGVSAMVQSSRAQGQLVGQGTDMLRLTLVRTDQAVEVGDLVVTSGLGGVYPKGLLLGTVTSAERPSGALYYEILVQPAALTSNLEEVLVITSLTQEQTATAEETAAADAQEEGKAPARQDQTQQSQQGDGAQTAGSGSDGDGDGQTADGQGADGSDAPAPDGQGEG</sequence>
<evidence type="ECO:0000256" key="3">
    <source>
        <dbReference type="ARBA" id="ARBA00022960"/>
    </source>
</evidence>
<reference evidence="9" key="1">
    <citation type="journal article" date="2022" name="Int. J. Syst. Evol. Microbiol.">
        <title>Granulimonas faecalis gen. nov., sp. nov., and Leptogranulimonas caecicola gen. nov., sp. nov., novel lactate-producing Atopobiaceae bacteria isolated from mouse intestines, and an emended description of the family Atopobiaceae.</title>
        <authorList>
            <person name="Morinaga K."/>
            <person name="Kusada H."/>
            <person name="Sakamoto S."/>
            <person name="Murakami T."/>
            <person name="Toyoda A."/>
            <person name="Mori H."/>
            <person name="Meng X.Y."/>
            <person name="Takashino M."/>
            <person name="Murotomi K."/>
            <person name="Tamaki H."/>
        </authorList>
    </citation>
    <scope>NUCLEOTIDE SEQUENCE</scope>
    <source>
        <strain evidence="9">OPF53</strain>
    </source>
</reference>
<keyword evidence="7" id="KW-0732">Signal</keyword>
<dbReference type="PANTHER" id="PTHR34138:SF1">
    <property type="entry name" value="CELL SHAPE-DETERMINING PROTEIN MREC"/>
    <property type="match status" value="1"/>
</dbReference>
<dbReference type="Pfam" id="PF04085">
    <property type="entry name" value="MreC"/>
    <property type="match status" value="1"/>
</dbReference>
<dbReference type="EMBL" id="BQKC01000001">
    <property type="protein sequence ID" value="GJM55415.1"/>
    <property type="molecule type" value="Genomic_DNA"/>
</dbReference>
<dbReference type="InterPro" id="IPR055342">
    <property type="entry name" value="MreC_beta-barrel_core"/>
</dbReference>
<dbReference type="AlphaFoldDB" id="A0AAV5B1M7"/>
<organism evidence="9 10">
    <name type="scientific">Granulimonas faecalis</name>
    <dbReference type="NCBI Taxonomy" id="2894155"/>
    <lineage>
        <taxon>Bacteria</taxon>
        <taxon>Bacillati</taxon>
        <taxon>Actinomycetota</taxon>
        <taxon>Coriobacteriia</taxon>
        <taxon>Coriobacteriales</taxon>
        <taxon>Kribbibacteriaceae</taxon>
        <taxon>Granulimonas</taxon>
    </lineage>
</organism>
<keyword evidence="3" id="KW-0133">Cell shape</keyword>
<feature type="chain" id="PRO_5043349320" description="Cell shape-determining protein MreC" evidence="7">
    <location>
        <begin position="38"/>
        <end position="354"/>
    </location>
</feature>
<evidence type="ECO:0000256" key="6">
    <source>
        <dbReference type="SAM" id="MobiDB-lite"/>
    </source>
</evidence>
<comment type="caution">
    <text evidence="9">The sequence shown here is derived from an EMBL/GenBank/DDBJ whole genome shotgun (WGS) entry which is preliminary data.</text>
</comment>
<keyword evidence="10" id="KW-1185">Reference proteome</keyword>
<feature type="coiled-coil region" evidence="5">
    <location>
        <begin position="80"/>
        <end position="117"/>
    </location>
</feature>
<dbReference type="InterPro" id="IPR007221">
    <property type="entry name" value="MreC"/>
</dbReference>
<evidence type="ECO:0000313" key="10">
    <source>
        <dbReference type="Proteomes" id="UP001055025"/>
    </source>
</evidence>
<feature type="compositionally biased region" description="Low complexity" evidence="6">
    <location>
        <begin position="332"/>
        <end position="354"/>
    </location>
</feature>
<evidence type="ECO:0000256" key="2">
    <source>
        <dbReference type="ARBA" id="ARBA00013855"/>
    </source>
</evidence>
<dbReference type="InterPro" id="IPR042175">
    <property type="entry name" value="Cell/Rod_MreC_2"/>
</dbReference>
<keyword evidence="5" id="KW-0175">Coiled coil</keyword>